<evidence type="ECO:0000256" key="4">
    <source>
        <dbReference type="ARBA" id="ARBA00022679"/>
    </source>
</evidence>
<dbReference type="InterPro" id="IPR012338">
    <property type="entry name" value="Beta-lactam/transpept-like"/>
</dbReference>
<dbReference type="Gene3D" id="2.60.40.10">
    <property type="entry name" value="Immunoglobulins"/>
    <property type="match status" value="1"/>
</dbReference>
<dbReference type="EMBL" id="MFDZ01000063">
    <property type="protein sequence ID" value="OGE77109.1"/>
    <property type="molecule type" value="Genomic_DNA"/>
</dbReference>
<evidence type="ECO:0000256" key="2">
    <source>
        <dbReference type="ARBA" id="ARBA00022475"/>
    </source>
</evidence>
<proteinExistence type="predicted"/>
<evidence type="ECO:0000256" key="7">
    <source>
        <dbReference type="ARBA" id="ARBA00023136"/>
    </source>
</evidence>
<dbReference type="GO" id="GO:0030288">
    <property type="term" value="C:outer membrane-bounded periplasmic space"/>
    <property type="evidence" value="ECO:0007669"/>
    <property type="project" value="TreeGrafter"/>
</dbReference>
<dbReference type="PANTHER" id="PTHR32282:SF11">
    <property type="entry name" value="PENICILLIN-BINDING PROTEIN 1B"/>
    <property type="match status" value="1"/>
</dbReference>
<dbReference type="EC" id="2.4.99.28" evidence="9"/>
<evidence type="ECO:0000256" key="10">
    <source>
        <dbReference type="ARBA" id="ARBA00049902"/>
    </source>
</evidence>
<evidence type="ECO:0000256" key="6">
    <source>
        <dbReference type="ARBA" id="ARBA00022984"/>
    </source>
</evidence>
<protein>
    <recommendedName>
        <fullName evidence="9">peptidoglycan glycosyltransferase</fullName>
        <ecNumber evidence="9">2.4.99.28</ecNumber>
    </recommendedName>
</protein>
<dbReference type="GO" id="GO:0071555">
    <property type="term" value="P:cell wall organization"/>
    <property type="evidence" value="ECO:0007669"/>
    <property type="project" value="UniProtKB-KW"/>
</dbReference>
<dbReference type="GO" id="GO:0016020">
    <property type="term" value="C:membrane"/>
    <property type="evidence" value="ECO:0007669"/>
    <property type="project" value="UniProtKB-SubCell"/>
</dbReference>
<comment type="subcellular location">
    <subcellularLocation>
        <location evidence="1">Membrane</location>
    </subcellularLocation>
</comment>
<evidence type="ECO:0000256" key="1">
    <source>
        <dbReference type="ARBA" id="ARBA00004370"/>
    </source>
</evidence>
<accession>A0A1F5NHG8</accession>
<dbReference type="SUPFAM" id="SSF56601">
    <property type="entry name" value="beta-lactamase/transpeptidase-like"/>
    <property type="match status" value="1"/>
</dbReference>
<dbReference type="InterPro" id="IPR001460">
    <property type="entry name" value="PCN-bd_Tpept"/>
</dbReference>
<dbReference type="GO" id="GO:0008658">
    <property type="term" value="F:penicillin binding"/>
    <property type="evidence" value="ECO:0007669"/>
    <property type="project" value="InterPro"/>
</dbReference>
<dbReference type="Proteomes" id="UP000176578">
    <property type="component" value="Unassembled WGS sequence"/>
</dbReference>
<keyword evidence="4" id="KW-0808">Transferase</keyword>
<gene>
    <name evidence="12" type="ORF">A3J19_02215</name>
</gene>
<keyword evidence="8" id="KW-0961">Cell wall biogenesis/degradation</keyword>
<dbReference type="InterPro" id="IPR013783">
    <property type="entry name" value="Ig-like_fold"/>
</dbReference>
<organism evidence="12 13">
    <name type="scientific">Candidatus Daviesbacteria bacterium RIFCSPLOWO2_02_FULL_41_8</name>
    <dbReference type="NCBI Taxonomy" id="1797798"/>
    <lineage>
        <taxon>Bacteria</taxon>
        <taxon>Candidatus Daviesiibacteriota</taxon>
    </lineage>
</organism>
<keyword evidence="7" id="KW-0472">Membrane</keyword>
<dbReference type="GO" id="GO:0008955">
    <property type="term" value="F:peptidoglycan glycosyltransferase activity"/>
    <property type="evidence" value="ECO:0007669"/>
    <property type="project" value="UniProtKB-EC"/>
</dbReference>
<dbReference type="GO" id="GO:0008360">
    <property type="term" value="P:regulation of cell shape"/>
    <property type="evidence" value="ECO:0007669"/>
    <property type="project" value="UniProtKB-KW"/>
</dbReference>
<evidence type="ECO:0000256" key="9">
    <source>
        <dbReference type="ARBA" id="ARBA00044770"/>
    </source>
</evidence>
<keyword evidence="5" id="KW-0133">Cell shape</keyword>
<dbReference type="PANTHER" id="PTHR32282">
    <property type="entry name" value="BINDING PROTEIN TRANSPEPTIDASE, PUTATIVE-RELATED"/>
    <property type="match status" value="1"/>
</dbReference>
<comment type="catalytic activity">
    <reaction evidence="10">
        <text>[GlcNAc-(1-&gt;4)-Mur2Ac(oyl-L-Ala-gamma-D-Glu-L-Lys-D-Ala-D-Ala)](n)-di-trans,octa-cis-undecaprenyl diphosphate + beta-D-GlcNAc-(1-&gt;4)-Mur2Ac(oyl-L-Ala-gamma-D-Glu-L-Lys-D-Ala-D-Ala)-di-trans,octa-cis-undecaprenyl diphosphate = [GlcNAc-(1-&gt;4)-Mur2Ac(oyl-L-Ala-gamma-D-Glu-L-Lys-D-Ala-D-Ala)](n+1)-di-trans,octa-cis-undecaprenyl diphosphate + di-trans,octa-cis-undecaprenyl diphosphate + H(+)</text>
        <dbReference type="Rhea" id="RHEA:23708"/>
        <dbReference type="Rhea" id="RHEA-COMP:9602"/>
        <dbReference type="Rhea" id="RHEA-COMP:9603"/>
        <dbReference type="ChEBI" id="CHEBI:15378"/>
        <dbReference type="ChEBI" id="CHEBI:58405"/>
        <dbReference type="ChEBI" id="CHEBI:60033"/>
        <dbReference type="ChEBI" id="CHEBI:78435"/>
        <dbReference type="EC" id="2.4.99.28"/>
    </reaction>
</comment>
<dbReference type="Gene3D" id="3.40.710.10">
    <property type="entry name" value="DD-peptidase/beta-lactamase superfamily"/>
    <property type="match status" value="1"/>
</dbReference>
<dbReference type="Pfam" id="PF17957">
    <property type="entry name" value="Big_7"/>
    <property type="match status" value="1"/>
</dbReference>
<feature type="domain" description="Penicillin-binding protein transpeptidase" evidence="11">
    <location>
        <begin position="50"/>
        <end position="171"/>
    </location>
</feature>
<reference evidence="12 13" key="1">
    <citation type="journal article" date="2016" name="Nat. Commun.">
        <title>Thousands of microbial genomes shed light on interconnected biogeochemical processes in an aquifer system.</title>
        <authorList>
            <person name="Anantharaman K."/>
            <person name="Brown C.T."/>
            <person name="Hug L.A."/>
            <person name="Sharon I."/>
            <person name="Castelle C.J."/>
            <person name="Probst A.J."/>
            <person name="Thomas B.C."/>
            <person name="Singh A."/>
            <person name="Wilkins M.J."/>
            <person name="Karaoz U."/>
            <person name="Brodie E.L."/>
            <person name="Williams K.H."/>
            <person name="Hubbard S.S."/>
            <person name="Banfield J.F."/>
        </authorList>
    </citation>
    <scope>NUCLEOTIDE SEQUENCE [LARGE SCALE GENOMIC DNA]</scope>
</reference>
<evidence type="ECO:0000256" key="3">
    <source>
        <dbReference type="ARBA" id="ARBA00022676"/>
    </source>
</evidence>
<dbReference type="GO" id="GO:0009252">
    <property type="term" value="P:peptidoglycan biosynthetic process"/>
    <property type="evidence" value="ECO:0007669"/>
    <property type="project" value="UniProtKB-KW"/>
</dbReference>
<sequence length="411" mass="43480">MRYALGNSYNIPAVKNLAMVGVKDVLDLGFKMGITTWEPSEENVNAVGLSLVLGGKEVRLLDLVSAYSVFANQGRQFDPTSILKVTDSKGKTLFEFRQTEGRKIIDPGIAFIISDILADNGARTAAFGSNSVLNIPGKTVAVKTGTTDQKRDNWTVGFTPSVAAGIWVGNNDNSVMSPVVASGVTGASPIWNKIMQAALAGKQNEPFEKPANVIQAEVDGLMTGRPHGGSPTRREYFVAGTEPKGESGTYQRQKVCKSNPHRLANDGEDSEEKDVVVLQENDPTGANKWQTGIDQWVLTAPNPLLVGATRGCSGVPGFTAGTGGVIEIVNVGNGANVPRVFDVLARANSPAGVKKVIWLIDGAQKSSQTTEPFALHVEFPVGDKGSHTITVTLEDNNGGIFSSSIGVTVSL</sequence>
<name>A0A1F5NHG8_9BACT</name>
<comment type="caution">
    <text evidence="12">The sequence shown here is derived from an EMBL/GenBank/DDBJ whole genome shotgun (WGS) entry which is preliminary data.</text>
</comment>
<dbReference type="InterPro" id="IPR050396">
    <property type="entry name" value="Glycosyltr_51/Transpeptidase"/>
</dbReference>
<evidence type="ECO:0000313" key="13">
    <source>
        <dbReference type="Proteomes" id="UP000176578"/>
    </source>
</evidence>
<keyword evidence="6" id="KW-0573">Peptidoglycan synthesis</keyword>
<evidence type="ECO:0000313" key="12">
    <source>
        <dbReference type="EMBL" id="OGE77109.1"/>
    </source>
</evidence>
<dbReference type="AlphaFoldDB" id="A0A1F5NHG8"/>
<evidence type="ECO:0000259" key="11">
    <source>
        <dbReference type="Pfam" id="PF00905"/>
    </source>
</evidence>
<dbReference type="Pfam" id="PF00905">
    <property type="entry name" value="Transpeptidase"/>
    <property type="match status" value="1"/>
</dbReference>
<keyword evidence="2" id="KW-1003">Cell membrane</keyword>
<evidence type="ECO:0000256" key="8">
    <source>
        <dbReference type="ARBA" id="ARBA00023316"/>
    </source>
</evidence>
<evidence type="ECO:0000256" key="5">
    <source>
        <dbReference type="ARBA" id="ARBA00022960"/>
    </source>
</evidence>
<keyword evidence="3" id="KW-0328">Glycosyltransferase</keyword>